<feature type="domain" description="Ribulose bisphosphate carboxylase large subunit C-terminal" evidence="2">
    <location>
        <begin position="143"/>
        <end position="423"/>
    </location>
</feature>
<comment type="similarity">
    <text evidence="1">Belongs to the RuBisCO large chain family.</text>
</comment>
<dbReference type="GO" id="GO:0000287">
    <property type="term" value="F:magnesium ion binding"/>
    <property type="evidence" value="ECO:0007669"/>
    <property type="project" value="InterPro"/>
</dbReference>
<name>A0A3G1KPB6_FORW1</name>
<dbReference type="SUPFAM" id="SSF51649">
    <property type="entry name" value="RuBisCo, C-terminal domain"/>
    <property type="match status" value="1"/>
</dbReference>
<proteinExistence type="inferred from homology"/>
<reference evidence="4 5" key="1">
    <citation type="submission" date="2016-10" db="EMBL/GenBank/DDBJ databases">
        <title>Complete Genome Sequence of Peptococcaceae strain DCMF.</title>
        <authorList>
            <person name="Edwards R.J."/>
            <person name="Holland S.I."/>
            <person name="Deshpande N.P."/>
            <person name="Wong Y.K."/>
            <person name="Ertan H."/>
            <person name="Manefield M."/>
            <person name="Russell T.L."/>
            <person name="Lee M.J."/>
        </authorList>
    </citation>
    <scope>NUCLEOTIDE SEQUENCE [LARGE SCALE GENOMIC DNA]</scope>
    <source>
        <strain evidence="4 5">DCMF</strain>
    </source>
</reference>
<organism evidence="4 5">
    <name type="scientific">Formimonas warabiya</name>
    <dbReference type="NCBI Taxonomy" id="1761012"/>
    <lineage>
        <taxon>Bacteria</taxon>
        <taxon>Bacillati</taxon>
        <taxon>Bacillota</taxon>
        <taxon>Clostridia</taxon>
        <taxon>Eubacteriales</taxon>
        <taxon>Peptococcaceae</taxon>
        <taxon>Candidatus Formimonas</taxon>
    </lineage>
</organism>
<keyword evidence="5" id="KW-1185">Reference proteome</keyword>
<dbReference type="AlphaFoldDB" id="A0A3G1KPB6"/>
<dbReference type="SUPFAM" id="SSF54966">
    <property type="entry name" value="RuBisCO, large subunit, small (N-terminal) domain"/>
    <property type="match status" value="1"/>
</dbReference>
<dbReference type="InterPro" id="IPR033966">
    <property type="entry name" value="RuBisCO"/>
</dbReference>
<dbReference type="EMBL" id="CP017634">
    <property type="protein sequence ID" value="ATW24270.1"/>
    <property type="molecule type" value="Genomic_DNA"/>
</dbReference>
<dbReference type="InterPro" id="IPR017443">
    <property type="entry name" value="RuBisCO_lsu_fd_N"/>
</dbReference>
<dbReference type="Pfam" id="PF02788">
    <property type="entry name" value="RuBisCO_large_N"/>
    <property type="match status" value="1"/>
</dbReference>
<dbReference type="CDD" id="cd08205">
    <property type="entry name" value="RuBisCO_IV_RLP"/>
    <property type="match status" value="1"/>
</dbReference>
<dbReference type="PANTHER" id="PTHR42704:SF17">
    <property type="entry name" value="RIBULOSE BISPHOSPHATE CARBOXYLASE LARGE CHAIN"/>
    <property type="match status" value="1"/>
</dbReference>
<dbReference type="InterPro" id="IPR036422">
    <property type="entry name" value="RuBisCO_lsu_N_sf"/>
</dbReference>
<gene>
    <name evidence="4" type="ORF">DCMF_05235</name>
</gene>
<dbReference type="GO" id="GO:0016984">
    <property type="term" value="F:ribulose-bisphosphate carboxylase activity"/>
    <property type="evidence" value="ECO:0007669"/>
    <property type="project" value="InterPro"/>
</dbReference>
<dbReference type="Gene3D" id="3.20.20.110">
    <property type="entry name" value="Ribulose bisphosphate carboxylase, large subunit, C-terminal domain"/>
    <property type="match status" value="1"/>
</dbReference>
<dbReference type="SFLD" id="SFLDS00014">
    <property type="entry name" value="RuBisCO"/>
    <property type="match status" value="1"/>
</dbReference>
<dbReference type="Proteomes" id="UP000323521">
    <property type="component" value="Chromosome"/>
</dbReference>
<dbReference type="OrthoDB" id="9770811at2"/>
<evidence type="ECO:0000313" key="4">
    <source>
        <dbReference type="EMBL" id="ATW24270.1"/>
    </source>
</evidence>
<evidence type="ECO:0000313" key="5">
    <source>
        <dbReference type="Proteomes" id="UP000323521"/>
    </source>
</evidence>
<evidence type="ECO:0000259" key="2">
    <source>
        <dbReference type="Pfam" id="PF00016"/>
    </source>
</evidence>
<protein>
    <submittedName>
        <fullName evidence="4">Ribulose 1,5-bisphosphate carboxylase</fullName>
    </submittedName>
</protein>
<dbReference type="RefSeq" id="WP_148133450.1">
    <property type="nucleotide sequence ID" value="NZ_CP017634.1"/>
</dbReference>
<evidence type="ECO:0000256" key="1">
    <source>
        <dbReference type="RuleBase" id="RU003834"/>
    </source>
</evidence>
<dbReference type="Gene3D" id="3.30.70.150">
    <property type="entry name" value="RuBisCO large subunit, N-terminal domain"/>
    <property type="match status" value="1"/>
</dbReference>
<evidence type="ECO:0000259" key="3">
    <source>
        <dbReference type="Pfam" id="PF02788"/>
    </source>
</evidence>
<sequence length="438" mass="47785">MYIDPIICQFPEALDDDRFMIATYYCETKASTNMMKFAAALAVEQTTGTWLKVPAETPEVRERCIGRVVGVYEAPSYQIEIPKDVSERHFIIRIAYPWANFGAQFAMMLSTVIGNISSSGKVKLIDLEFPKMFLAQFKGPKFGVQGIRELLGVYDRPLLNNMIKPCTGLDAATTAQLAYESARGGVDIIKDDELVADAPHCKLLDRVKAVMEALKRADEEKGEKTLYAFNITDRTDKLKDNAYRAIEAGANCLMVNYFTIGLDAAHMLTEDMSINVPILAHSDFTGAVYESPWSGVSASLVGAKLPRLAGLDMIIGLSPYGKFPMMMDTFIMLGYQMLSSLHNIKPVFPMPGGGTTQGHVEDIVKKLGNDVIIAAGGAIHGHPMGPRAGAKAFRQAINAVMASVRLEEAGKQYAELGAALEAWGIYSEAKGGIFDLKG</sequence>
<dbReference type="GO" id="GO:0015977">
    <property type="term" value="P:carbon fixation"/>
    <property type="evidence" value="ECO:0007669"/>
    <property type="project" value="InterPro"/>
</dbReference>
<dbReference type="KEGG" id="fwa:DCMF_05235"/>
<dbReference type="PANTHER" id="PTHR42704">
    <property type="entry name" value="RIBULOSE BISPHOSPHATE CARBOXYLASE"/>
    <property type="match status" value="1"/>
</dbReference>
<accession>A0A3G1KPB6</accession>
<dbReference type="InterPro" id="IPR000685">
    <property type="entry name" value="RuBisCO_lsu_C"/>
</dbReference>
<dbReference type="InterPro" id="IPR036376">
    <property type="entry name" value="RuBisCO_lsu_C_sf"/>
</dbReference>
<dbReference type="SFLD" id="SFLDG00301">
    <property type="entry name" value="RuBisCO-like_proteins"/>
    <property type="match status" value="1"/>
</dbReference>
<feature type="domain" description="Ribulose bisphosphate carboxylase large subunit ferrodoxin-like N-terminal" evidence="3">
    <location>
        <begin position="17"/>
        <end position="132"/>
    </location>
</feature>
<dbReference type="Pfam" id="PF00016">
    <property type="entry name" value="RuBisCO_large"/>
    <property type="match status" value="1"/>
</dbReference>